<dbReference type="AlphaFoldDB" id="A0A8C9I1J6"/>
<dbReference type="Proteomes" id="UP000694416">
    <property type="component" value="Unplaced"/>
</dbReference>
<feature type="compositionally biased region" description="Polar residues" evidence="1">
    <location>
        <begin position="1"/>
        <end position="10"/>
    </location>
</feature>
<sequence length="75" mass="8653">SSLGNKSETLSQKKKKKKKRYQDLSKVTKPSVQRRRQSAVTTQNLRRRYQSLHFPLNCHLSIRFTGTFCGPGTTN</sequence>
<evidence type="ECO:0000256" key="1">
    <source>
        <dbReference type="SAM" id="MobiDB-lite"/>
    </source>
</evidence>
<evidence type="ECO:0000313" key="2">
    <source>
        <dbReference type="Ensembl" id="ENSPTEP00000027756.1"/>
    </source>
</evidence>
<name>A0A8C9I1J6_9PRIM</name>
<organism evidence="2 3">
    <name type="scientific">Piliocolobus tephrosceles</name>
    <name type="common">Ugandan red Colobus</name>
    <dbReference type="NCBI Taxonomy" id="591936"/>
    <lineage>
        <taxon>Eukaryota</taxon>
        <taxon>Metazoa</taxon>
        <taxon>Chordata</taxon>
        <taxon>Craniata</taxon>
        <taxon>Vertebrata</taxon>
        <taxon>Euteleostomi</taxon>
        <taxon>Mammalia</taxon>
        <taxon>Eutheria</taxon>
        <taxon>Euarchontoglires</taxon>
        <taxon>Primates</taxon>
        <taxon>Haplorrhini</taxon>
        <taxon>Catarrhini</taxon>
        <taxon>Cercopithecidae</taxon>
        <taxon>Colobinae</taxon>
        <taxon>Piliocolobus</taxon>
    </lineage>
</organism>
<protein>
    <submittedName>
        <fullName evidence="2">Uncharacterized protein</fullName>
    </submittedName>
</protein>
<keyword evidence="3" id="KW-1185">Reference proteome</keyword>
<feature type="region of interest" description="Disordered" evidence="1">
    <location>
        <begin position="1"/>
        <end position="44"/>
    </location>
</feature>
<reference evidence="2" key="1">
    <citation type="submission" date="2025-08" db="UniProtKB">
        <authorList>
            <consortium name="Ensembl"/>
        </authorList>
    </citation>
    <scope>IDENTIFICATION</scope>
</reference>
<evidence type="ECO:0000313" key="3">
    <source>
        <dbReference type="Proteomes" id="UP000694416"/>
    </source>
</evidence>
<proteinExistence type="predicted"/>
<reference evidence="2" key="2">
    <citation type="submission" date="2025-09" db="UniProtKB">
        <authorList>
            <consortium name="Ensembl"/>
        </authorList>
    </citation>
    <scope>IDENTIFICATION</scope>
</reference>
<dbReference type="Ensembl" id="ENSPTET00000038861.1">
    <property type="protein sequence ID" value="ENSPTEP00000027756.1"/>
    <property type="gene ID" value="ENSPTEG00000027558.1"/>
</dbReference>
<accession>A0A8C9I1J6</accession>